<dbReference type="RefSeq" id="WP_233375179.1">
    <property type="nucleotide sequence ID" value="NZ_JAJTWU010000012.1"/>
</dbReference>
<keyword evidence="3" id="KW-0233">DNA recombination</keyword>
<name>A0ABS8XYU5_9BURK</name>
<dbReference type="PROSITE" id="PS51898">
    <property type="entry name" value="TYR_RECOMBINASE"/>
    <property type="match status" value="1"/>
</dbReference>
<evidence type="ECO:0000256" key="2">
    <source>
        <dbReference type="ARBA" id="ARBA00022908"/>
    </source>
</evidence>
<comment type="similarity">
    <text evidence="1">Belongs to the 'phage' integrase family.</text>
</comment>
<protein>
    <recommendedName>
        <fullName evidence="4">Tyr recombinase domain-containing protein</fullName>
    </recommendedName>
</protein>
<evidence type="ECO:0000313" key="5">
    <source>
        <dbReference type="EMBL" id="MCE4557801.1"/>
    </source>
</evidence>
<dbReference type="InterPro" id="IPR013762">
    <property type="entry name" value="Integrase-like_cat_sf"/>
</dbReference>
<keyword evidence="2" id="KW-0229">DNA integration</keyword>
<dbReference type="Proteomes" id="UP001200741">
    <property type="component" value="Unassembled WGS sequence"/>
</dbReference>
<keyword evidence="6" id="KW-1185">Reference proteome</keyword>
<dbReference type="InterPro" id="IPR002104">
    <property type="entry name" value="Integrase_catalytic"/>
</dbReference>
<evidence type="ECO:0000256" key="3">
    <source>
        <dbReference type="ARBA" id="ARBA00023172"/>
    </source>
</evidence>
<dbReference type="InterPro" id="IPR050808">
    <property type="entry name" value="Phage_Integrase"/>
</dbReference>
<dbReference type="EMBL" id="JAJTWU010000012">
    <property type="protein sequence ID" value="MCE4557801.1"/>
    <property type="molecule type" value="Genomic_DNA"/>
</dbReference>
<comment type="caution">
    <text evidence="5">The sequence shown here is derived from an EMBL/GenBank/DDBJ whole genome shotgun (WGS) entry which is preliminary data.</text>
</comment>
<dbReference type="PANTHER" id="PTHR30629">
    <property type="entry name" value="PROPHAGE INTEGRASE"/>
    <property type="match status" value="1"/>
</dbReference>
<dbReference type="SUPFAM" id="SSF56349">
    <property type="entry name" value="DNA breaking-rejoining enzymes"/>
    <property type="match status" value="1"/>
</dbReference>
<proteinExistence type="inferred from homology"/>
<feature type="domain" description="Tyr recombinase" evidence="4">
    <location>
        <begin position="1"/>
        <end position="125"/>
    </location>
</feature>
<accession>A0ABS8XYU5</accession>
<evidence type="ECO:0000313" key="6">
    <source>
        <dbReference type="Proteomes" id="UP001200741"/>
    </source>
</evidence>
<dbReference type="InterPro" id="IPR011010">
    <property type="entry name" value="DNA_brk_join_enz"/>
</dbReference>
<dbReference type="Gene3D" id="1.10.443.10">
    <property type="entry name" value="Intergrase catalytic core"/>
    <property type="match status" value="1"/>
</dbReference>
<sequence>MTLFEAMRQAKGFSVQNELTMKLLLLLAVRKGELIAKRWEEFELEADPPVWRLPGIRTKTGQPLDIPLPSLAVEWLQKLKELACNAEHVLPARKLQSRMVPHLCESPLWRGDGQGEARPAPLHGA</sequence>
<evidence type="ECO:0000259" key="4">
    <source>
        <dbReference type="PROSITE" id="PS51898"/>
    </source>
</evidence>
<evidence type="ECO:0000256" key="1">
    <source>
        <dbReference type="ARBA" id="ARBA00008857"/>
    </source>
</evidence>
<organism evidence="5 6">
    <name type="scientific">Pelomonas cellulosilytica</name>
    <dbReference type="NCBI Taxonomy" id="2906762"/>
    <lineage>
        <taxon>Bacteria</taxon>
        <taxon>Pseudomonadati</taxon>
        <taxon>Pseudomonadota</taxon>
        <taxon>Betaproteobacteria</taxon>
        <taxon>Burkholderiales</taxon>
        <taxon>Sphaerotilaceae</taxon>
        <taxon>Roseateles</taxon>
    </lineage>
</organism>
<dbReference type="PANTHER" id="PTHR30629:SF2">
    <property type="entry name" value="PROPHAGE INTEGRASE INTS-RELATED"/>
    <property type="match status" value="1"/>
</dbReference>
<reference evidence="5 6" key="1">
    <citation type="submission" date="2021-12" db="EMBL/GenBank/DDBJ databases">
        <title>Genome seq of P8.</title>
        <authorList>
            <person name="Seo T."/>
        </authorList>
    </citation>
    <scope>NUCLEOTIDE SEQUENCE [LARGE SCALE GENOMIC DNA]</scope>
    <source>
        <strain evidence="5 6">P8</strain>
    </source>
</reference>
<gene>
    <name evidence="5" type="ORF">LXT13_25755</name>
</gene>